<evidence type="ECO:0000256" key="5">
    <source>
        <dbReference type="ARBA" id="ARBA00022801"/>
    </source>
</evidence>
<dbReference type="SMART" id="SM00020">
    <property type="entry name" value="Tryp_SPc"/>
    <property type="match status" value="1"/>
</dbReference>
<dbReference type="InterPro" id="IPR018114">
    <property type="entry name" value="TRYPSIN_HIS"/>
</dbReference>
<sequence length="256" mass="27529">MFLLLVGLAVAVLQGTGAVPLDIGGRIVNGTDADIRDYPYMISLHFNGRHTCGGSIIDEYNILTAAHCVMRDLASFSVLAGSTRMSNNGTAIPVERIIVHDGYTGRIPLEHDIAVLHLTRPLVFSDSVQPITLPSTFQRTPESSDAVLAGWGLDRTDGTVQDILQRVDIIVYPDEECERIHSSTGPTSRQFHVCAGVPEGGRGQCNGDSGGPLVVNGVEVGIVSWSVKPCTVRGFPGVFAKVSTYVDWINCNLKRV</sequence>
<evidence type="ECO:0000256" key="2">
    <source>
        <dbReference type="ARBA" id="ARBA00007664"/>
    </source>
</evidence>
<dbReference type="Gene3D" id="2.40.10.10">
    <property type="entry name" value="Trypsin-like serine proteases"/>
    <property type="match status" value="1"/>
</dbReference>
<evidence type="ECO:0000259" key="10">
    <source>
        <dbReference type="PROSITE" id="PS50240"/>
    </source>
</evidence>
<dbReference type="SUPFAM" id="SSF50494">
    <property type="entry name" value="Trypsin-like serine proteases"/>
    <property type="match status" value="1"/>
</dbReference>
<dbReference type="InterPro" id="IPR009003">
    <property type="entry name" value="Peptidase_S1_PA"/>
</dbReference>
<dbReference type="InterPro" id="IPR050430">
    <property type="entry name" value="Peptidase_S1"/>
</dbReference>
<dbReference type="CDD" id="cd00190">
    <property type="entry name" value="Tryp_SPc"/>
    <property type="match status" value="1"/>
</dbReference>
<keyword evidence="6 8" id="KW-0720">Serine protease</keyword>
<gene>
    <name evidence="11" type="ORF">NQ315_000913</name>
</gene>
<evidence type="ECO:0000256" key="1">
    <source>
        <dbReference type="ARBA" id="ARBA00004613"/>
    </source>
</evidence>
<dbReference type="Pfam" id="PF00089">
    <property type="entry name" value="Trypsin"/>
    <property type="match status" value="1"/>
</dbReference>
<dbReference type="PROSITE" id="PS00134">
    <property type="entry name" value="TRYPSIN_HIS"/>
    <property type="match status" value="1"/>
</dbReference>
<dbReference type="InterPro" id="IPR033116">
    <property type="entry name" value="TRYPSIN_SER"/>
</dbReference>
<evidence type="ECO:0000256" key="9">
    <source>
        <dbReference type="SAM" id="SignalP"/>
    </source>
</evidence>
<keyword evidence="9" id="KW-0732">Signal</keyword>
<evidence type="ECO:0000256" key="4">
    <source>
        <dbReference type="ARBA" id="ARBA00022670"/>
    </source>
</evidence>
<accession>A0AAV8WDI2</accession>
<organism evidence="11 12">
    <name type="scientific">Exocentrus adspersus</name>
    <dbReference type="NCBI Taxonomy" id="1586481"/>
    <lineage>
        <taxon>Eukaryota</taxon>
        <taxon>Metazoa</taxon>
        <taxon>Ecdysozoa</taxon>
        <taxon>Arthropoda</taxon>
        <taxon>Hexapoda</taxon>
        <taxon>Insecta</taxon>
        <taxon>Pterygota</taxon>
        <taxon>Neoptera</taxon>
        <taxon>Endopterygota</taxon>
        <taxon>Coleoptera</taxon>
        <taxon>Polyphaga</taxon>
        <taxon>Cucujiformia</taxon>
        <taxon>Chrysomeloidea</taxon>
        <taxon>Cerambycidae</taxon>
        <taxon>Lamiinae</taxon>
        <taxon>Acanthocinini</taxon>
        <taxon>Exocentrus</taxon>
    </lineage>
</organism>
<name>A0AAV8WDI2_9CUCU</name>
<dbReference type="GO" id="GO:0004252">
    <property type="term" value="F:serine-type endopeptidase activity"/>
    <property type="evidence" value="ECO:0007669"/>
    <property type="project" value="InterPro"/>
</dbReference>
<evidence type="ECO:0000256" key="8">
    <source>
        <dbReference type="RuleBase" id="RU363034"/>
    </source>
</evidence>
<dbReference type="PROSITE" id="PS50240">
    <property type="entry name" value="TRYPSIN_DOM"/>
    <property type="match status" value="1"/>
</dbReference>
<feature type="chain" id="PRO_5043765263" description="Peptidase S1 domain-containing protein" evidence="9">
    <location>
        <begin position="19"/>
        <end position="256"/>
    </location>
</feature>
<keyword evidence="5 8" id="KW-0378">Hydrolase</keyword>
<keyword evidence="4 8" id="KW-0645">Protease</keyword>
<comment type="similarity">
    <text evidence="2">Belongs to the peptidase S1 family.</text>
</comment>
<dbReference type="EMBL" id="JANEYG010000002">
    <property type="protein sequence ID" value="KAJ8924760.1"/>
    <property type="molecule type" value="Genomic_DNA"/>
</dbReference>
<evidence type="ECO:0000313" key="11">
    <source>
        <dbReference type="EMBL" id="KAJ8924760.1"/>
    </source>
</evidence>
<dbReference type="AlphaFoldDB" id="A0AAV8WDI2"/>
<dbReference type="FunFam" id="2.40.10.10:FF:000047">
    <property type="entry name" value="Trypsin eta"/>
    <property type="match status" value="1"/>
</dbReference>
<dbReference type="PROSITE" id="PS00135">
    <property type="entry name" value="TRYPSIN_SER"/>
    <property type="match status" value="1"/>
</dbReference>
<evidence type="ECO:0000256" key="6">
    <source>
        <dbReference type="ARBA" id="ARBA00022825"/>
    </source>
</evidence>
<dbReference type="GO" id="GO:0016485">
    <property type="term" value="P:protein processing"/>
    <property type="evidence" value="ECO:0007669"/>
    <property type="project" value="UniProtKB-ARBA"/>
</dbReference>
<dbReference type="InterPro" id="IPR001254">
    <property type="entry name" value="Trypsin_dom"/>
</dbReference>
<comment type="subcellular location">
    <subcellularLocation>
        <location evidence="1">Secreted</location>
    </subcellularLocation>
</comment>
<keyword evidence="7" id="KW-1015">Disulfide bond</keyword>
<keyword evidence="12" id="KW-1185">Reference proteome</keyword>
<dbReference type="PANTHER" id="PTHR24276">
    <property type="entry name" value="POLYSERASE-RELATED"/>
    <property type="match status" value="1"/>
</dbReference>
<dbReference type="InterPro" id="IPR001314">
    <property type="entry name" value="Peptidase_S1A"/>
</dbReference>
<dbReference type="InterPro" id="IPR043504">
    <property type="entry name" value="Peptidase_S1_PA_chymotrypsin"/>
</dbReference>
<proteinExistence type="inferred from homology"/>
<feature type="domain" description="Peptidase S1" evidence="10">
    <location>
        <begin position="27"/>
        <end position="254"/>
    </location>
</feature>
<comment type="caution">
    <text evidence="11">The sequence shown here is derived from an EMBL/GenBank/DDBJ whole genome shotgun (WGS) entry which is preliminary data.</text>
</comment>
<evidence type="ECO:0000256" key="7">
    <source>
        <dbReference type="ARBA" id="ARBA00023157"/>
    </source>
</evidence>
<dbReference type="PANTHER" id="PTHR24276:SF98">
    <property type="entry name" value="FI18310P1-RELATED"/>
    <property type="match status" value="1"/>
</dbReference>
<evidence type="ECO:0000313" key="12">
    <source>
        <dbReference type="Proteomes" id="UP001159042"/>
    </source>
</evidence>
<reference evidence="11 12" key="1">
    <citation type="journal article" date="2023" name="Insect Mol. Biol.">
        <title>Genome sequencing provides insights into the evolution of gene families encoding plant cell wall-degrading enzymes in longhorned beetles.</title>
        <authorList>
            <person name="Shin N.R."/>
            <person name="Okamura Y."/>
            <person name="Kirsch R."/>
            <person name="Pauchet Y."/>
        </authorList>
    </citation>
    <scope>NUCLEOTIDE SEQUENCE [LARGE SCALE GENOMIC DNA]</scope>
    <source>
        <strain evidence="11">EAD_L_NR</strain>
    </source>
</reference>
<protein>
    <recommendedName>
        <fullName evidence="10">Peptidase S1 domain-containing protein</fullName>
    </recommendedName>
</protein>
<dbReference type="Proteomes" id="UP001159042">
    <property type="component" value="Unassembled WGS sequence"/>
</dbReference>
<evidence type="ECO:0000256" key="3">
    <source>
        <dbReference type="ARBA" id="ARBA00022525"/>
    </source>
</evidence>
<keyword evidence="3" id="KW-0964">Secreted</keyword>
<dbReference type="PRINTS" id="PR00722">
    <property type="entry name" value="CHYMOTRYPSIN"/>
</dbReference>
<dbReference type="GO" id="GO:0005576">
    <property type="term" value="C:extracellular region"/>
    <property type="evidence" value="ECO:0007669"/>
    <property type="project" value="UniProtKB-SubCell"/>
</dbReference>
<feature type="signal peptide" evidence="9">
    <location>
        <begin position="1"/>
        <end position="18"/>
    </location>
</feature>